<organism evidence="7 8">
    <name type="scientific">Aeribacillus alveayuensis</name>
    <dbReference type="NCBI Taxonomy" id="279215"/>
    <lineage>
        <taxon>Bacteria</taxon>
        <taxon>Bacillati</taxon>
        <taxon>Bacillota</taxon>
        <taxon>Bacilli</taxon>
        <taxon>Bacillales</taxon>
        <taxon>Bacillaceae</taxon>
        <taxon>Aeribacillus</taxon>
    </lineage>
</organism>
<evidence type="ECO:0000256" key="5">
    <source>
        <dbReference type="ARBA" id="ARBA00023136"/>
    </source>
</evidence>
<keyword evidence="2" id="KW-1003">Cell membrane</keyword>
<feature type="transmembrane region" description="Helical" evidence="6">
    <location>
        <begin position="113"/>
        <end position="134"/>
    </location>
</feature>
<comment type="caution">
    <text evidence="7">The sequence shown here is derived from an EMBL/GenBank/DDBJ whole genome shotgun (WGS) entry which is preliminary data.</text>
</comment>
<name>A0ABT9VJG2_9BACI</name>
<keyword evidence="3 6" id="KW-0812">Transmembrane</keyword>
<protein>
    <submittedName>
        <fullName evidence="7">Cobalt/nickel transport system permease protein</fullName>
    </submittedName>
</protein>
<feature type="transmembrane region" description="Helical" evidence="6">
    <location>
        <begin position="21"/>
        <end position="54"/>
    </location>
</feature>
<dbReference type="PANTHER" id="PTHR43723:SF1">
    <property type="entry name" value="COBALT TRANSPORT PROTEIN CBIQ"/>
    <property type="match status" value="1"/>
</dbReference>
<accession>A0ABT9VJG2</accession>
<dbReference type="CDD" id="cd16914">
    <property type="entry name" value="EcfT"/>
    <property type="match status" value="1"/>
</dbReference>
<evidence type="ECO:0000256" key="2">
    <source>
        <dbReference type="ARBA" id="ARBA00022475"/>
    </source>
</evidence>
<dbReference type="RefSeq" id="WP_419150915.1">
    <property type="nucleotide sequence ID" value="NZ_JAUSTR010000001.1"/>
</dbReference>
<dbReference type="InterPro" id="IPR052770">
    <property type="entry name" value="Cobalt_transport_CbiQ"/>
</dbReference>
<reference evidence="7 8" key="1">
    <citation type="submission" date="2023-07" db="EMBL/GenBank/DDBJ databases">
        <title>Genomic Encyclopedia of Type Strains, Phase IV (KMG-IV): sequencing the most valuable type-strain genomes for metagenomic binning, comparative biology and taxonomic classification.</title>
        <authorList>
            <person name="Goeker M."/>
        </authorList>
    </citation>
    <scope>NUCLEOTIDE SEQUENCE [LARGE SCALE GENOMIC DNA]</scope>
    <source>
        <strain evidence="7 8">DSM 19092</strain>
    </source>
</reference>
<dbReference type="InterPro" id="IPR012809">
    <property type="entry name" value="ECF_CbiQ"/>
</dbReference>
<evidence type="ECO:0000256" key="6">
    <source>
        <dbReference type="SAM" id="Phobius"/>
    </source>
</evidence>
<dbReference type="EMBL" id="JAUSTR010000001">
    <property type="protein sequence ID" value="MDQ0160985.1"/>
    <property type="molecule type" value="Genomic_DNA"/>
</dbReference>
<feature type="transmembrane region" description="Helical" evidence="6">
    <location>
        <begin position="244"/>
        <end position="261"/>
    </location>
</feature>
<evidence type="ECO:0000313" key="8">
    <source>
        <dbReference type="Proteomes" id="UP001225646"/>
    </source>
</evidence>
<feature type="transmembrane region" description="Helical" evidence="6">
    <location>
        <begin position="66"/>
        <end position="92"/>
    </location>
</feature>
<dbReference type="NCBIfam" id="TIGR02454">
    <property type="entry name" value="ECF_T_CbiQ"/>
    <property type="match status" value="1"/>
</dbReference>
<dbReference type="Proteomes" id="UP001225646">
    <property type="component" value="Unassembled WGS sequence"/>
</dbReference>
<dbReference type="InterPro" id="IPR003339">
    <property type="entry name" value="ABC/ECF_trnsptr_transmembrane"/>
</dbReference>
<dbReference type="Pfam" id="PF02361">
    <property type="entry name" value="CbiQ"/>
    <property type="match status" value="1"/>
</dbReference>
<proteinExistence type="predicted"/>
<evidence type="ECO:0000313" key="7">
    <source>
        <dbReference type="EMBL" id="MDQ0160985.1"/>
    </source>
</evidence>
<evidence type="ECO:0000256" key="1">
    <source>
        <dbReference type="ARBA" id="ARBA00004651"/>
    </source>
</evidence>
<keyword evidence="4 6" id="KW-1133">Transmembrane helix</keyword>
<evidence type="ECO:0000256" key="3">
    <source>
        <dbReference type="ARBA" id="ARBA00022692"/>
    </source>
</evidence>
<comment type="subcellular location">
    <subcellularLocation>
        <location evidence="1">Cell membrane</location>
        <topology evidence="1">Multi-pass membrane protein</topology>
    </subcellularLocation>
</comment>
<gene>
    <name evidence="7" type="ORF">J2S06_000055</name>
</gene>
<dbReference type="PANTHER" id="PTHR43723">
    <property type="entry name" value="COBALT TRANSPORT PROTEIN CBIQ"/>
    <property type="match status" value="1"/>
</dbReference>
<evidence type="ECO:0000256" key="4">
    <source>
        <dbReference type="ARBA" id="ARBA00022989"/>
    </source>
</evidence>
<keyword evidence="8" id="KW-1185">Reference proteome</keyword>
<sequence>MMTIDYYSYRNALRSVHPVKKFIISFFSLLFTLWMKDAFVSAILFMTMSLLIIFHAKIPINVYGKLLRLPFSFILLSIISIVFSISTSFVQGDSVLFYQHYGPFHIYILKQQVDAAVTLFFISITSISILYFFLLTTPFHEVLYVLKWLKAPQLLIDLIAFSYRFLFLFFHTAKQIYVAQQIRQGYQSFYKSLTSLSSLVSSLFIQALNRANELQRALEIRGDGSFEYVQIHESSFSKRSILNVYWYICFLIILYFLRTMWK</sequence>
<keyword evidence="5 6" id="KW-0472">Membrane</keyword>